<evidence type="ECO:0000313" key="3">
    <source>
        <dbReference type="EMBL" id="TKB47283.1"/>
    </source>
</evidence>
<protein>
    <submittedName>
        <fullName evidence="3">SDR family oxidoreductase</fullName>
    </submittedName>
</protein>
<dbReference type="Pfam" id="PF13561">
    <property type="entry name" value="adh_short_C2"/>
    <property type="match status" value="1"/>
</dbReference>
<proteinExistence type="inferred from homology"/>
<dbReference type="Gene3D" id="3.40.50.720">
    <property type="entry name" value="NAD(P)-binding Rossmann-like Domain"/>
    <property type="match status" value="1"/>
</dbReference>
<sequence>MQPVAVVTGCGRRLGAHLTRRLLQQGYRVFGQYLTSEPDADPRLSASRVDLTDDAETRDWCDQLLAQTDRVDLLINNASLYQVDAQRLEQGIEQLQRFHRLHLQAPYILVRRLQRALSNASGCVVNLTDIYVHHPNADYSLYCATKAGLDSLAQSWARQLAPRVRVNTIEPGPILFLEEHGEAYRQQVLSRTLLEVEGGLEPIWQALWMLVNNPYMTGARIPVDGGRGVAQL</sequence>
<keyword evidence="2" id="KW-0560">Oxidoreductase</keyword>
<dbReference type="Proteomes" id="UP000305674">
    <property type="component" value="Unassembled WGS sequence"/>
</dbReference>
<evidence type="ECO:0000256" key="1">
    <source>
        <dbReference type="ARBA" id="ARBA00006484"/>
    </source>
</evidence>
<organism evidence="3 4">
    <name type="scientific">Ferrimonas sediminicola</name>
    <dbReference type="NCBI Taxonomy" id="2569538"/>
    <lineage>
        <taxon>Bacteria</taxon>
        <taxon>Pseudomonadati</taxon>
        <taxon>Pseudomonadota</taxon>
        <taxon>Gammaproteobacteria</taxon>
        <taxon>Alteromonadales</taxon>
        <taxon>Ferrimonadaceae</taxon>
        <taxon>Ferrimonas</taxon>
    </lineage>
</organism>
<dbReference type="EMBL" id="SWCI01000015">
    <property type="protein sequence ID" value="TKB47283.1"/>
    <property type="molecule type" value="Genomic_DNA"/>
</dbReference>
<comment type="caution">
    <text evidence="3">The sequence shown here is derived from an EMBL/GenBank/DDBJ whole genome shotgun (WGS) entry which is preliminary data.</text>
</comment>
<dbReference type="PRINTS" id="PR00080">
    <property type="entry name" value="SDRFAMILY"/>
</dbReference>
<dbReference type="PRINTS" id="PR00081">
    <property type="entry name" value="GDHRDH"/>
</dbReference>
<gene>
    <name evidence="3" type="ORF">FCL40_16405</name>
</gene>
<reference evidence="3 4" key="1">
    <citation type="submission" date="2019-04" db="EMBL/GenBank/DDBJ databases">
        <authorList>
            <person name="Hwang J.C."/>
        </authorList>
    </citation>
    <scope>NUCLEOTIDE SEQUENCE [LARGE SCALE GENOMIC DNA]</scope>
    <source>
        <strain evidence="3 4">IMCC35001</strain>
    </source>
</reference>
<dbReference type="PANTHER" id="PTHR43639:SF1">
    <property type="entry name" value="SHORT-CHAIN DEHYDROGENASE_REDUCTASE FAMILY PROTEIN"/>
    <property type="match status" value="1"/>
</dbReference>
<dbReference type="InterPro" id="IPR020904">
    <property type="entry name" value="Sc_DH/Rdtase_CS"/>
</dbReference>
<evidence type="ECO:0000256" key="2">
    <source>
        <dbReference type="ARBA" id="ARBA00023002"/>
    </source>
</evidence>
<dbReference type="AlphaFoldDB" id="A0A4V5NWK8"/>
<dbReference type="InterPro" id="IPR002347">
    <property type="entry name" value="SDR_fam"/>
</dbReference>
<dbReference type="SUPFAM" id="SSF51735">
    <property type="entry name" value="NAD(P)-binding Rossmann-fold domains"/>
    <property type="match status" value="1"/>
</dbReference>
<dbReference type="InterPro" id="IPR036291">
    <property type="entry name" value="NAD(P)-bd_dom_sf"/>
</dbReference>
<dbReference type="RefSeq" id="WP_136854387.1">
    <property type="nucleotide sequence ID" value="NZ_SWCI01000015.1"/>
</dbReference>
<name>A0A4V5NWK8_9GAMM</name>
<keyword evidence="4" id="KW-1185">Reference proteome</keyword>
<dbReference type="PROSITE" id="PS00061">
    <property type="entry name" value="ADH_SHORT"/>
    <property type="match status" value="1"/>
</dbReference>
<accession>A0A4V5NWK8</accession>
<comment type="similarity">
    <text evidence="1">Belongs to the short-chain dehydrogenases/reductases (SDR) family.</text>
</comment>
<evidence type="ECO:0000313" key="4">
    <source>
        <dbReference type="Proteomes" id="UP000305674"/>
    </source>
</evidence>
<dbReference type="OrthoDB" id="9793499at2"/>
<dbReference type="PANTHER" id="PTHR43639">
    <property type="entry name" value="OXIDOREDUCTASE, SHORT-CHAIN DEHYDROGENASE/REDUCTASE FAMILY (AFU_ORTHOLOGUE AFUA_5G02870)"/>
    <property type="match status" value="1"/>
</dbReference>
<dbReference type="GO" id="GO:0016491">
    <property type="term" value="F:oxidoreductase activity"/>
    <property type="evidence" value="ECO:0007669"/>
    <property type="project" value="UniProtKB-KW"/>
</dbReference>